<gene>
    <name evidence="2" type="ORF">GJV76_12460</name>
</gene>
<evidence type="ECO:0000313" key="2">
    <source>
        <dbReference type="EMBL" id="MTG98932.1"/>
    </source>
</evidence>
<accession>A0A6I3LS60</accession>
<evidence type="ECO:0000256" key="1">
    <source>
        <dbReference type="SAM" id="Phobius"/>
    </source>
</evidence>
<reference evidence="2 3" key="1">
    <citation type="submission" date="2019-11" db="EMBL/GenBank/DDBJ databases">
        <title>Genome of Strain BIT-d1.</title>
        <authorList>
            <person name="Yang Y."/>
        </authorList>
    </citation>
    <scope>NUCLEOTIDE SEQUENCE [LARGE SCALE GENOMIC DNA]</scope>
    <source>
        <strain evidence="2 3">BIT-d1</strain>
    </source>
</reference>
<name>A0A6I3LS60_9FLAO</name>
<sequence>MSTKGITYKQRNKAKGVLFGISYVVIAIGILTYFFSIIDIVKYVNDQMYMAVIYAFLGAIPLFLMKPLYSDSASITYSNDVMYVKIGSRSYTVRYSEIDKMIHDQGVKQCLDFYNQRGEKILTIAPVVSKESTDDFYDGVIDHIYTKKDFEASEKWYTIKRQKVCIVTYKSK</sequence>
<dbReference type="RefSeq" id="WP_155092943.1">
    <property type="nucleotide sequence ID" value="NZ_CP102754.1"/>
</dbReference>
<keyword evidence="1" id="KW-1133">Transmembrane helix</keyword>
<keyword evidence="3" id="KW-1185">Reference proteome</keyword>
<dbReference type="AlphaFoldDB" id="A0A6I3LS60"/>
<protein>
    <submittedName>
        <fullName evidence="2">Uncharacterized protein</fullName>
    </submittedName>
</protein>
<dbReference type="EMBL" id="WMJX01000034">
    <property type="protein sequence ID" value="MTG98932.1"/>
    <property type="molecule type" value="Genomic_DNA"/>
</dbReference>
<feature type="transmembrane region" description="Helical" evidence="1">
    <location>
        <begin position="21"/>
        <end position="41"/>
    </location>
</feature>
<keyword evidence="1" id="KW-0472">Membrane</keyword>
<comment type="caution">
    <text evidence="2">The sequence shown here is derived from an EMBL/GenBank/DDBJ whole genome shotgun (WGS) entry which is preliminary data.</text>
</comment>
<keyword evidence="1" id="KW-0812">Transmembrane</keyword>
<proteinExistence type="predicted"/>
<dbReference type="Proteomes" id="UP000438760">
    <property type="component" value="Unassembled WGS sequence"/>
</dbReference>
<evidence type="ECO:0000313" key="3">
    <source>
        <dbReference type="Proteomes" id="UP000438760"/>
    </source>
</evidence>
<organism evidence="2 3">
    <name type="scientific">Myroides albus</name>
    <dbReference type="NCBI Taxonomy" id="2562892"/>
    <lineage>
        <taxon>Bacteria</taxon>
        <taxon>Pseudomonadati</taxon>
        <taxon>Bacteroidota</taxon>
        <taxon>Flavobacteriia</taxon>
        <taxon>Flavobacteriales</taxon>
        <taxon>Flavobacteriaceae</taxon>
        <taxon>Myroides</taxon>
    </lineage>
</organism>
<feature type="transmembrane region" description="Helical" evidence="1">
    <location>
        <begin position="47"/>
        <end position="65"/>
    </location>
</feature>